<name>A0AAV0T7W2_9STRA</name>
<comment type="caution">
    <text evidence="2">The sequence shown here is derived from an EMBL/GenBank/DDBJ whole genome shotgun (WGS) entry which is preliminary data.</text>
</comment>
<organism evidence="2 3">
    <name type="scientific">Peronospora destructor</name>
    <dbReference type="NCBI Taxonomy" id="86335"/>
    <lineage>
        <taxon>Eukaryota</taxon>
        <taxon>Sar</taxon>
        <taxon>Stramenopiles</taxon>
        <taxon>Oomycota</taxon>
        <taxon>Peronosporomycetes</taxon>
        <taxon>Peronosporales</taxon>
        <taxon>Peronosporaceae</taxon>
        <taxon>Peronospora</taxon>
    </lineage>
</organism>
<sequence length="151" mass="16585">MYLKVHSVGSQTPGRREVKNGLIRNLAMSGYAVIEAARRHADESVRQRTYPSIRTFIQSSFGRLKYGIASDFSAKCNQELAAVRAMQDQQSNFYAAFRTESSGNAESPINAAAKPFSRPGPLQSSFHSMPLQNISLAKKAEQLPTATQVSC</sequence>
<evidence type="ECO:0000313" key="3">
    <source>
        <dbReference type="Proteomes" id="UP001162029"/>
    </source>
</evidence>
<dbReference type="EMBL" id="CANTFM010000182">
    <property type="protein sequence ID" value="CAI5714239.1"/>
    <property type="molecule type" value="Genomic_DNA"/>
</dbReference>
<evidence type="ECO:0000256" key="1">
    <source>
        <dbReference type="SAM" id="MobiDB-lite"/>
    </source>
</evidence>
<evidence type="ECO:0000313" key="2">
    <source>
        <dbReference type="EMBL" id="CAI5714239.1"/>
    </source>
</evidence>
<reference evidence="2" key="1">
    <citation type="submission" date="2022-12" db="EMBL/GenBank/DDBJ databases">
        <authorList>
            <person name="Webb A."/>
        </authorList>
    </citation>
    <scope>NUCLEOTIDE SEQUENCE</scope>
    <source>
        <strain evidence="2">Pd1</strain>
    </source>
</reference>
<dbReference type="AlphaFoldDB" id="A0AAV0T7W2"/>
<proteinExistence type="predicted"/>
<keyword evidence="3" id="KW-1185">Reference proteome</keyword>
<feature type="region of interest" description="Disordered" evidence="1">
    <location>
        <begin position="105"/>
        <end position="124"/>
    </location>
</feature>
<accession>A0AAV0T7W2</accession>
<protein>
    <submittedName>
        <fullName evidence="2">Uncharacterized protein</fullName>
    </submittedName>
</protein>
<dbReference type="Proteomes" id="UP001162029">
    <property type="component" value="Unassembled WGS sequence"/>
</dbReference>
<gene>
    <name evidence="2" type="ORF">PDE001_LOCUS1105</name>
</gene>